<dbReference type="GO" id="GO:0033214">
    <property type="term" value="P:siderophore-iron import into cell"/>
    <property type="evidence" value="ECO:0007669"/>
    <property type="project" value="TreeGrafter"/>
</dbReference>
<dbReference type="KEGG" id="tra:Trad_1157"/>
<dbReference type="InterPro" id="IPR000522">
    <property type="entry name" value="ABC_transptr_permease_BtuC"/>
</dbReference>
<reference evidence="10" key="1">
    <citation type="submission" date="2010-05" db="EMBL/GenBank/DDBJ databases">
        <title>The complete genome of Truepera radiovictris DSM 17093.</title>
        <authorList>
            <consortium name="US DOE Joint Genome Institute (JGI-PGF)"/>
            <person name="Lucas S."/>
            <person name="Copeland A."/>
            <person name="Lapidus A."/>
            <person name="Glavina del Rio T."/>
            <person name="Dalin E."/>
            <person name="Tice H."/>
            <person name="Bruce D."/>
            <person name="Goodwin L."/>
            <person name="Pitluck S."/>
            <person name="Kyrpides N."/>
            <person name="Mavromatis K."/>
            <person name="Ovchinnikova G."/>
            <person name="Munk A.C."/>
            <person name="Detter J.C."/>
            <person name="Han C."/>
            <person name="Tapia R."/>
            <person name="Land M."/>
            <person name="Hauser L."/>
            <person name="Markowitz V."/>
            <person name="Cheng J.-F."/>
            <person name="Hugenholtz P."/>
            <person name="Woyke T."/>
            <person name="Wu D."/>
            <person name="Tindall B."/>
            <person name="Pomrenke H.G."/>
            <person name="Brambilla E."/>
            <person name="Klenk H.-P."/>
            <person name="Eisen J.A."/>
        </authorList>
    </citation>
    <scope>NUCLEOTIDE SEQUENCE [LARGE SCALE GENOMIC DNA]</scope>
    <source>
        <strain evidence="10">DSM 17093 / CIP 108686 / LMG 22925 / RQ-24</strain>
    </source>
</reference>
<evidence type="ECO:0000256" key="5">
    <source>
        <dbReference type="ARBA" id="ARBA00022692"/>
    </source>
</evidence>
<keyword evidence="7 8" id="KW-0472">Membrane</keyword>
<evidence type="ECO:0000256" key="2">
    <source>
        <dbReference type="ARBA" id="ARBA00007935"/>
    </source>
</evidence>
<dbReference type="PANTHER" id="PTHR30472">
    <property type="entry name" value="FERRIC ENTEROBACTIN TRANSPORT SYSTEM PERMEASE PROTEIN"/>
    <property type="match status" value="1"/>
</dbReference>
<sequence>MTGYAPAREHPAATTRPPRRGLVLGVLGALLVTAVLLNVGLGAVRIAPPQVAAILLDRLGVPLDVPFETQQAAVLLAIRLPRVALGALVGAALAVSGAAMQGLFRNPLADPGLLGVSTGAALAAATVIVLGGALGVGGAWLLPVAAFVGGLLVTLLVYALATSQGRTAVATMLLAGVAVNAVAGSATGFLTFLADDAQLRDLTFWSLGSLGGVTWRALLSAAPFLLLCILLMPQLARPLNAFLLGEAEAGHLGVRVEVVKAAIIVLTALAVGAAVSVSGIIGFVGLVVPHLLRLALGPDHRTLLPGSVLLGAALLLFADLFARTVVAPAELPIGIVTSLVGGPFFLWLLLRDRSGRGVSG</sequence>
<feature type="transmembrane region" description="Helical" evidence="8">
    <location>
        <begin position="303"/>
        <end position="322"/>
    </location>
</feature>
<dbReference type="SUPFAM" id="SSF81345">
    <property type="entry name" value="ABC transporter involved in vitamin B12 uptake, BtuC"/>
    <property type="match status" value="1"/>
</dbReference>
<dbReference type="eggNOG" id="COG0609">
    <property type="taxonomic scope" value="Bacteria"/>
</dbReference>
<evidence type="ECO:0000256" key="1">
    <source>
        <dbReference type="ARBA" id="ARBA00004651"/>
    </source>
</evidence>
<dbReference type="STRING" id="649638.Trad_1157"/>
<dbReference type="PANTHER" id="PTHR30472:SF25">
    <property type="entry name" value="ABC TRANSPORTER PERMEASE PROTEIN MJ0876-RELATED"/>
    <property type="match status" value="1"/>
</dbReference>
<dbReference type="InterPro" id="IPR037294">
    <property type="entry name" value="ABC_BtuC-like"/>
</dbReference>
<feature type="transmembrane region" description="Helical" evidence="8">
    <location>
        <begin position="173"/>
        <end position="193"/>
    </location>
</feature>
<dbReference type="Gene3D" id="1.10.3470.10">
    <property type="entry name" value="ABC transporter involved in vitamin B12 uptake, BtuC"/>
    <property type="match status" value="1"/>
</dbReference>
<feature type="transmembrane region" description="Helical" evidence="8">
    <location>
        <begin position="329"/>
        <end position="350"/>
    </location>
</feature>
<dbReference type="HOGENOM" id="CLU_013016_0_3_0"/>
<gene>
    <name evidence="9" type="ordered locus">Trad_1157</name>
</gene>
<keyword evidence="3" id="KW-0813">Transport</keyword>
<dbReference type="FunFam" id="1.10.3470.10:FF:000001">
    <property type="entry name" value="Vitamin B12 ABC transporter permease BtuC"/>
    <property type="match status" value="1"/>
</dbReference>
<dbReference type="AlphaFoldDB" id="D7CW19"/>
<evidence type="ECO:0000256" key="8">
    <source>
        <dbReference type="SAM" id="Phobius"/>
    </source>
</evidence>
<keyword evidence="6 8" id="KW-1133">Transmembrane helix</keyword>
<keyword evidence="4" id="KW-1003">Cell membrane</keyword>
<dbReference type="RefSeq" id="WP_013177653.1">
    <property type="nucleotide sequence ID" value="NC_014221.1"/>
</dbReference>
<reference evidence="9 10" key="2">
    <citation type="journal article" date="2011" name="Stand. Genomic Sci.">
        <title>Complete genome sequence of Truepera radiovictrix type strain (RQ-24).</title>
        <authorList>
            <person name="Ivanova N."/>
            <person name="Rohde C."/>
            <person name="Munk C."/>
            <person name="Nolan M."/>
            <person name="Lucas S."/>
            <person name="Del Rio T.G."/>
            <person name="Tice H."/>
            <person name="Deshpande S."/>
            <person name="Cheng J.F."/>
            <person name="Tapia R."/>
            <person name="Han C."/>
            <person name="Goodwin L."/>
            <person name="Pitluck S."/>
            <person name="Liolios K."/>
            <person name="Mavromatis K."/>
            <person name="Mikhailova N."/>
            <person name="Pati A."/>
            <person name="Chen A."/>
            <person name="Palaniappan K."/>
            <person name="Land M."/>
            <person name="Hauser L."/>
            <person name="Chang Y.J."/>
            <person name="Jeffries C.D."/>
            <person name="Brambilla E."/>
            <person name="Rohde M."/>
            <person name="Goker M."/>
            <person name="Tindall B.J."/>
            <person name="Woyke T."/>
            <person name="Bristow J."/>
            <person name="Eisen J.A."/>
            <person name="Markowitz V."/>
            <person name="Hugenholtz P."/>
            <person name="Kyrpides N.C."/>
            <person name="Klenk H.P."/>
            <person name="Lapidus A."/>
        </authorList>
    </citation>
    <scope>NUCLEOTIDE SEQUENCE [LARGE SCALE GENOMIC DNA]</scope>
    <source>
        <strain evidence="10">DSM 17093 / CIP 108686 / LMG 22925 / RQ-24</strain>
    </source>
</reference>
<evidence type="ECO:0000256" key="3">
    <source>
        <dbReference type="ARBA" id="ARBA00022448"/>
    </source>
</evidence>
<evidence type="ECO:0000256" key="4">
    <source>
        <dbReference type="ARBA" id="ARBA00022475"/>
    </source>
</evidence>
<keyword evidence="5 8" id="KW-0812">Transmembrane</keyword>
<feature type="transmembrane region" description="Helical" evidence="8">
    <location>
        <begin position="140"/>
        <end position="161"/>
    </location>
</feature>
<dbReference type="GO" id="GO:0022857">
    <property type="term" value="F:transmembrane transporter activity"/>
    <property type="evidence" value="ECO:0007669"/>
    <property type="project" value="InterPro"/>
</dbReference>
<organism evidence="9 10">
    <name type="scientific">Truepera radiovictrix (strain DSM 17093 / CIP 108686 / LMG 22925 / RQ-24)</name>
    <dbReference type="NCBI Taxonomy" id="649638"/>
    <lineage>
        <taxon>Bacteria</taxon>
        <taxon>Thermotogati</taxon>
        <taxon>Deinococcota</taxon>
        <taxon>Deinococci</taxon>
        <taxon>Trueperales</taxon>
        <taxon>Trueperaceae</taxon>
        <taxon>Truepera</taxon>
    </lineage>
</organism>
<dbReference type="Pfam" id="PF01032">
    <property type="entry name" value="FecCD"/>
    <property type="match status" value="1"/>
</dbReference>
<evidence type="ECO:0000313" key="9">
    <source>
        <dbReference type="EMBL" id="ADI14282.1"/>
    </source>
</evidence>
<dbReference type="OrthoDB" id="9811721at2"/>
<protein>
    <submittedName>
        <fullName evidence="9">Transport system permease protein</fullName>
    </submittedName>
</protein>
<dbReference type="CDD" id="cd06550">
    <property type="entry name" value="TM_ABC_iron-siderophores_like"/>
    <property type="match status" value="1"/>
</dbReference>
<feature type="transmembrane region" description="Helical" evidence="8">
    <location>
        <begin position="213"/>
        <end position="232"/>
    </location>
</feature>
<comment type="similarity">
    <text evidence="2">Belongs to the binding-protein-dependent transport system permease family. FecCD subfamily.</text>
</comment>
<dbReference type="Proteomes" id="UP000000379">
    <property type="component" value="Chromosome"/>
</dbReference>
<keyword evidence="10" id="KW-1185">Reference proteome</keyword>
<feature type="transmembrane region" description="Helical" evidence="8">
    <location>
        <begin position="21"/>
        <end position="41"/>
    </location>
</feature>
<accession>D7CW19</accession>
<evidence type="ECO:0000313" key="10">
    <source>
        <dbReference type="Proteomes" id="UP000000379"/>
    </source>
</evidence>
<dbReference type="GO" id="GO:0005886">
    <property type="term" value="C:plasma membrane"/>
    <property type="evidence" value="ECO:0007669"/>
    <property type="project" value="UniProtKB-SubCell"/>
</dbReference>
<dbReference type="EMBL" id="CP002049">
    <property type="protein sequence ID" value="ADI14282.1"/>
    <property type="molecule type" value="Genomic_DNA"/>
</dbReference>
<proteinExistence type="inferred from homology"/>
<evidence type="ECO:0000256" key="7">
    <source>
        <dbReference type="ARBA" id="ARBA00023136"/>
    </source>
</evidence>
<comment type="subcellular location">
    <subcellularLocation>
        <location evidence="1">Cell membrane</location>
        <topology evidence="1">Multi-pass membrane protein</topology>
    </subcellularLocation>
</comment>
<feature type="transmembrane region" description="Helical" evidence="8">
    <location>
        <begin position="112"/>
        <end position="134"/>
    </location>
</feature>
<name>D7CW19_TRURR</name>
<evidence type="ECO:0000256" key="6">
    <source>
        <dbReference type="ARBA" id="ARBA00022989"/>
    </source>
</evidence>
<feature type="transmembrane region" description="Helical" evidence="8">
    <location>
        <begin position="261"/>
        <end position="291"/>
    </location>
</feature>
<feature type="transmembrane region" description="Helical" evidence="8">
    <location>
        <begin position="83"/>
        <end position="100"/>
    </location>
</feature>